<dbReference type="InterPro" id="IPR025665">
    <property type="entry name" value="Beta-barrel_OMP_2"/>
</dbReference>
<evidence type="ECO:0000313" key="6">
    <source>
        <dbReference type="Proteomes" id="UP000322940"/>
    </source>
</evidence>
<reference evidence="3 6" key="3">
    <citation type="journal article" date="2019" name="Nat. Med.">
        <title>A library of human gut bacterial isolates paired with longitudinal multiomics data enables mechanistic microbiome research.</title>
        <authorList>
            <person name="Poyet M."/>
            <person name="Groussin M."/>
            <person name="Gibbons S.M."/>
            <person name="Avila-Pacheco J."/>
            <person name="Jiang X."/>
            <person name="Kearney S.M."/>
            <person name="Perrotta A.R."/>
            <person name="Berdy B."/>
            <person name="Zhao S."/>
            <person name="Lieberman T.D."/>
            <person name="Swanson P.K."/>
            <person name="Smith M."/>
            <person name="Roesemann S."/>
            <person name="Alexander J.E."/>
            <person name="Rich S.A."/>
            <person name="Livny J."/>
            <person name="Vlamakis H."/>
            <person name="Clish C."/>
            <person name="Bullock K."/>
            <person name="Deik A."/>
            <person name="Scott J."/>
            <person name="Pierce K.A."/>
            <person name="Xavier R.J."/>
            <person name="Alm E.J."/>
        </authorList>
    </citation>
    <scope>NUCLEOTIDE SEQUENCE [LARGE SCALE GENOMIC DNA]</scope>
    <source>
        <strain evidence="3 6">BIOML-A266</strain>
    </source>
</reference>
<dbReference type="Proteomes" id="UP000322940">
    <property type="component" value="Unassembled WGS sequence"/>
</dbReference>
<comment type="caution">
    <text evidence="4">The sequence shown here is derived from an EMBL/GenBank/DDBJ whole genome shotgun (WGS) entry which is preliminary data.</text>
</comment>
<dbReference type="EMBL" id="NFHB01000006">
    <property type="protein sequence ID" value="OUN02797.1"/>
    <property type="molecule type" value="Genomic_DNA"/>
</dbReference>
<sequence>MMKRRFKNLLLFAAAVCCWQGVAAQHTLGFTAGYGMASARFDPKQEMKGMWGIYTAGLTWRYYGAQRFVGGFGIDLEFLQQGFSFATNASLVEEPKDFRYYTRHINSVMLPIVWQPHVYILRHRVRVYLEAAATFSYQLSSDYEDESAKASGMTDWKGDYNYKTARDSRWGYGLAGGGGISFLIRRFEINVRARYYFGLSDVVRNRNKYADNGIDGSENPFWATPMRSPLDNLTISVGLSYRFNKEGFSTWKPRPKREKNREVFKYGL</sequence>
<evidence type="ECO:0000313" key="4">
    <source>
        <dbReference type="EMBL" id="OUN02797.1"/>
    </source>
</evidence>
<feature type="signal peptide" evidence="1">
    <location>
        <begin position="1"/>
        <end position="23"/>
    </location>
</feature>
<protein>
    <submittedName>
        <fullName evidence="3">PorT family protein</fullName>
    </submittedName>
</protein>
<dbReference type="Pfam" id="PF13568">
    <property type="entry name" value="OMP_b-brl_2"/>
    <property type="match status" value="1"/>
</dbReference>
<reference evidence="5" key="1">
    <citation type="submission" date="2017-04" db="EMBL/GenBank/DDBJ databases">
        <title>Function of individual gut microbiota members based on whole genome sequencing of pure cultures obtained from chicken caecum.</title>
        <authorList>
            <person name="Medvecky M."/>
            <person name="Cejkova D."/>
            <person name="Polansky O."/>
            <person name="Karasova D."/>
            <person name="Kubasova T."/>
            <person name="Cizek A."/>
            <person name="Rychlik I."/>
        </authorList>
    </citation>
    <scope>NUCLEOTIDE SEQUENCE [LARGE SCALE GENOMIC DNA]</scope>
    <source>
        <strain evidence="5">An90</strain>
    </source>
</reference>
<proteinExistence type="predicted"/>
<feature type="domain" description="Outer membrane protein beta-barrel" evidence="2">
    <location>
        <begin position="28"/>
        <end position="202"/>
    </location>
</feature>
<evidence type="ECO:0000256" key="1">
    <source>
        <dbReference type="SAM" id="SignalP"/>
    </source>
</evidence>
<keyword evidence="1" id="KW-0732">Signal</keyword>
<dbReference type="eggNOG" id="ENOG5032XTQ">
    <property type="taxonomic scope" value="Bacteria"/>
</dbReference>
<dbReference type="Proteomes" id="UP000195772">
    <property type="component" value="Unassembled WGS sequence"/>
</dbReference>
<evidence type="ECO:0000313" key="5">
    <source>
        <dbReference type="Proteomes" id="UP000195772"/>
    </source>
</evidence>
<dbReference type="RefSeq" id="WP_026318300.1">
    <property type="nucleotide sequence ID" value="NZ_AP025562.1"/>
</dbReference>
<gene>
    <name evidence="4" type="ORF">B5G41_09690</name>
    <name evidence="3" type="ORF">F2Y10_00680</name>
</gene>
<dbReference type="OrthoDB" id="1007197at2"/>
<evidence type="ECO:0000313" key="3">
    <source>
        <dbReference type="EMBL" id="KAA2381040.1"/>
    </source>
</evidence>
<evidence type="ECO:0000259" key="2">
    <source>
        <dbReference type="Pfam" id="PF13568"/>
    </source>
</evidence>
<feature type="chain" id="PRO_5040673105" evidence="1">
    <location>
        <begin position="24"/>
        <end position="268"/>
    </location>
</feature>
<accession>A0A1Y3QWM2</accession>
<organism evidence="4 5">
    <name type="scientific">Alistipes onderdonkii</name>
    <dbReference type="NCBI Taxonomy" id="328813"/>
    <lineage>
        <taxon>Bacteria</taxon>
        <taxon>Pseudomonadati</taxon>
        <taxon>Bacteroidota</taxon>
        <taxon>Bacteroidia</taxon>
        <taxon>Bacteroidales</taxon>
        <taxon>Rikenellaceae</taxon>
        <taxon>Alistipes</taxon>
    </lineage>
</organism>
<name>A0A1Y3QWM2_9BACT</name>
<reference evidence="4" key="2">
    <citation type="journal article" date="2018" name="BMC Genomics">
        <title>Whole genome sequencing and function prediction of 133 gut anaerobes isolated from chicken caecum in pure cultures.</title>
        <authorList>
            <person name="Medvecky M."/>
            <person name="Cejkova D."/>
            <person name="Polansky O."/>
            <person name="Karasova D."/>
            <person name="Kubasova T."/>
            <person name="Cizek A."/>
            <person name="Rychlik I."/>
        </authorList>
    </citation>
    <scope>NUCLEOTIDE SEQUENCE</scope>
    <source>
        <strain evidence="4">An90</strain>
    </source>
</reference>
<dbReference type="AlphaFoldDB" id="A0A1Y3QWM2"/>
<dbReference type="EMBL" id="VVXH01000001">
    <property type="protein sequence ID" value="KAA2381040.1"/>
    <property type="molecule type" value="Genomic_DNA"/>
</dbReference>